<dbReference type="Pfam" id="PF11817">
    <property type="entry name" value="Foie-gras_1"/>
    <property type="match status" value="1"/>
</dbReference>
<comment type="similarity">
    <text evidence="3">Belongs to the TRAPPC11 family.</text>
</comment>
<evidence type="ECO:0000256" key="3">
    <source>
        <dbReference type="ARBA" id="ARBA00007051"/>
    </source>
</evidence>
<keyword evidence="5" id="KW-0813">Transport</keyword>
<dbReference type="EMBL" id="KV426323">
    <property type="protein sequence ID" value="KZV82442.1"/>
    <property type="molecule type" value="Genomic_DNA"/>
</dbReference>
<evidence type="ECO:0000256" key="4">
    <source>
        <dbReference type="ARBA" id="ARBA00021520"/>
    </source>
</evidence>
<feature type="region of interest" description="Disordered" evidence="8">
    <location>
        <begin position="26"/>
        <end position="56"/>
    </location>
</feature>
<gene>
    <name evidence="11" type="ORF">EXIGLDRAFT_843706</name>
</gene>
<dbReference type="Pfam" id="PF12742">
    <property type="entry name" value="Gryzun-like"/>
    <property type="match status" value="1"/>
</dbReference>
<protein>
    <recommendedName>
        <fullName evidence="4">Trafficking protein particle complex subunit 11</fullName>
    </recommendedName>
</protein>
<name>A0A165CH34_EXIGL</name>
<evidence type="ECO:0000256" key="7">
    <source>
        <dbReference type="ARBA" id="ARBA00023034"/>
    </source>
</evidence>
<evidence type="ECO:0000259" key="10">
    <source>
        <dbReference type="Pfam" id="PF12742"/>
    </source>
</evidence>
<dbReference type="InParanoid" id="A0A165CH34"/>
<sequence length="1298" mass="142246">MNSYPVELLAQPCPVMFVAGLEAAPPPTPPVQTPGSGAAPTPTSAGSPGHPRVQSLSTTHQDPFVVLQQRLRDALTQTPKNAIWLADRGKTFQVHLVDKNVRFPPRKIFPPTPANRLEEALSASTTARSPLSPLMPSSPLHPDGLIAPIWMRKHLDLVPSVFVLFLRLWELPAPKSPLEGHDNQDREEERRHDMDLATEIANRKKSALERGIKLTVVLIASRRMLDDPNLDSRLTFIRRQSALDSRAALFVLSPVSSAELADFVRSLQDALYESAMEYYSAHSKRVRRKRNRHATPASTAPIPPVLSANPKPMPLRPAGWAVRYEYKLATFAEFRAEEEVARKHYEDCWIQLVDMFSSTGILPPRTKRWAEAKVLVDCISVKICKLYLYHGEHARALAHVNRHVQRFAELSRAWGIGEETFEFWSWLARQQRWLGELLEHGLRGSLKIPSHMPHEPVNPALAAQLAAAGGLAPGSKGASLDLGTALQLGIGVAPASALQHPGYYYFAAAKYTQMRFDRFLKALDLEATQPSALSATPGFMNEKKIDHQALVLELYTRAYDLFKKFSPTASRLTLYIAYHIALAYHNGGKFDLAVRFFERIAKTYRREQWGMLLNPILRTWYASARQMHEVEPAVRLLFEMLAHGVNPQDGTNAAEELVELLKSTSPDKDESLVLDMADARPLGDWTPIFWSNSVFVNEPAPFQLHLQARHGVPFSELPVSALLLFIGSSETPSIVVQHAAGEKTPPVGDVSQVDVGQFSLEDAAKEPVTVSADLRAPSAPGRLVVCGAVSSALPGRLEISKAVLCLQEGSWKIEVPIDVGHRDLAAAPTSLVWLSSPGSPPTFVAVHRQDHGVTTVKHPPHSVAVTLNHNSPAYLDEAYPIHIDIVNDDQRTLAIHVDVLLQPMEHGAEDEIRLGDQKSSALLKGVPCGILGPGEKMRHTLTLSSTRAGGDRVLDISVQSRAVTGDEEEIVAAEADGDESLRLEDHEGAKADTNEMLHTLVVPTIPPFDCSWTVSYARPLQSMREPADMAAYEPDAFESDVAANLMLTCTVPGPWDVELKSVQLDHSNLGSSRAQSCSSELDDFPFVLQSGDSYSATVSMALSRLLQGGPEPPLGAVRCSWRRASSDDVSATSSTLIPLPFLNPPGDDLVAFVDPPSTAHLHVPFTLRLVVQNRHHSRTADLALQLEPSDNFVVSGMRSGRVPLLIAGAQDEMLFNFIPLACGVLKLPTLKLLDKRSAVPAAATDPYGDGRSGSPAPNGQPEADLVPVPVRDARFDVQFESGDEVYGIAERMTILVLP</sequence>
<dbReference type="InterPro" id="IPR025876">
    <property type="entry name" value="TRAPPC11_C"/>
</dbReference>
<dbReference type="STRING" id="1314781.A0A165CH34"/>
<feature type="domain" description="Trafficking protein particle complex subunit 11" evidence="9">
    <location>
        <begin position="368"/>
        <end position="642"/>
    </location>
</feature>
<dbReference type="InterPro" id="IPR021773">
    <property type="entry name" value="TPC11"/>
</dbReference>
<evidence type="ECO:0000259" key="9">
    <source>
        <dbReference type="Pfam" id="PF11817"/>
    </source>
</evidence>
<feature type="region of interest" description="Disordered" evidence="8">
    <location>
        <begin position="287"/>
        <end position="308"/>
    </location>
</feature>
<reference evidence="11 12" key="1">
    <citation type="journal article" date="2016" name="Mol. Biol. Evol.">
        <title>Comparative Genomics of Early-Diverging Mushroom-Forming Fungi Provides Insights into the Origins of Lignocellulose Decay Capabilities.</title>
        <authorList>
            <person name="Nagy L.G."/>
            <person name="Riley R."/>
            <person name="Tritt A."/>
            <person name="Adam C."/>
            <person name="Daum C."/>
            <person name="Floudas D."/>
            <person name="Sun H."/>
            <person name="Yadav J.S."/>
            <person name="Pangilinan J."/>
            <person name="Larsson K.H."/>
            <person name="Matsuura K."/>
            <person name="Barry K."/>
            <person name="Labutti K."/>
            <person name="Kuo R."/>
            <person name="Ohm R.A."/>
            <person name="Bhattacharya S.S."/>
            <person name="Shirouzu T."/>
            <person name="Yoshinaga Y."/>
            <person name="Martin F.M."/>
            <person name="Grigoriev I.V."/>
            <person name="Hibbett D.S."/>
        </authorList>
    </citation>
    <scope>NUCLEOTIDE SEQUENCE [LARGE SCALE GENOMIC DNA]</scope>
    <source>
        <strain evidence="11 12">HHB12029</strain>
    </source>
</reference>
<evidence type="ECO:0000256" key="8">
    <source>
        <dbReference type="SAM" id="MobiDB-lite"/>
    </source>
</evidence>
<feature type="region of interest" description="Disordered" evidence="8">
    <location>
        <begin position="1241"/>
        <end position="1265"/>
    </location>
</feature>
<keyword evidence="6" id="KW-0931">ER-Golgi transport</keyword>
<evidence type="ECO:0000256" key="5">
    <source>
        <dbReference type="ARBA" id="ARBA00022448"/>
    </source>
</evidence>
<dbReference type="GO" id="GO:0005794">
    <property type="term" value="C:Golgi apparatus"/>
    <property type="evidence" value="ECO:0007669"/>
    <property type="project" value="UniProtKB-SubCell"/>
</dbReference>
<dbReference type="OrthoDB" id="6278596at2759"/>
<keyword evidence="7" id="KW-0333">Golgi apparatus</keyword>
<evidence type="ECO:0000256" key="6">
    <source>
        <dbReference type="ARBA" id="ARBA00022892"/>
    </source>
</evidence>
<evidence type="ECO:0000256" key="1">
    <source>
        <dbReference type="ARBA" id="ARBA00001995"/>
    </source>
</evidence>
<keyword evidence="12" id="KW-1185">Reference proteome</keyword>
<dbReference type="PANTHER" id="PTHR14374:SF0">
    <property type="entry name" value="TRAFFICKING PROTEIN PARTICLE COMPLEX SUBUNIT 11"/>
    <property type="match status" value="1"/>
</dbReference>
<evidence type="ECO:0000313" key="12">
    <source>
        <dbReference type="Proteomes" id="UP000077266"/>
    </source>
</evidence>
<evidence type="ECO:0000313" key="11">
    <source>
        <dbReference type="EMBL" id="KZV82442.1"/>
    </source>
</evidence>
<proteinExistence type="inferred from homology"/>
<feature type="domain" description="Trafficking protein particle complex subunit 11 C-terminal" evidence="10">
    <location>
        <begin position="1180"/>
        <end position="1231"/>
    </location>
</feature>
<accession>A0A165CH34</accession>
<comment type="function">
    <text evidence="1">Involved in endoplasmic reticulum to Golgi apparatus trafficking at a very early stage.</text>
</comment>
<dbReference type="PANTHER" id="PTHR14374">
    <property type="entry name" value="FOIE GRAS"/>
    <property type="match status" value="1"/>
</dbReference>
<comment type="subcellular location">
    <subcellularLocation>
        <location evidence="2">Golgi apparatus</location>
        <location evidence="2">cis-Golgi network</location>
    </subcellularLocation>
</comment>
<dbReference type="GO" id="GO:0016192">
    <property type="term" value="P:vesicle-mediated transport"/>
    <property type="evidence" value="ECO:0007669"/>
    <property type="project" value="UniProtKB-KW"/>
</dbReference>
<evidence type="ECO:0000256" key="2">
    <source>
        <dbReference type="ARBA" id="ARBA00004222"/>
    </source>
</evidence>
<dbReference type="Proteomes" id="UP000077266">
    <property type="component" value="Unassembled WGS sequence"/>
</dbReference>
<organism evidence="11 12">
    <name type="scientific">Exidia glandulosa HHB12029</name>
    <dbReference type="NCBI Taxonomy" id="1314781"/>
    <lineage>
        <taxon>Eukaryota</taxon>
        <taxon>Fungi</taxon>
        <taxon>Dikarya</taxon>
        <taxon>Basidiomycota</taxon>
        <taxon>Agaricomycotina</taxon>
        <taxon>Agaricomycetes</taxon>
        <taxon>Auriculariales</taxon>
        <taxon>Exidiaceae</taxon>
        <taxon>Exidia</taxon>
    </lineage>
</organism>